<sequence length="86" mass="10111">MAGLLVVFFPFILLAFMILMERVESPLRTVSVEHRVEEFLEEARPAEMDTFVREGFPAARDQFDRRRKLSRLLPRRPIRKGRHAAS</sequence>
<evidence type="ECO:0000313" key="1">
    <source>
        <dbReference type="EMBL" id="CAA9285998.1"/>
    </source>
</evidence>
<dbReference type="AlphaFoldDB" id="A0A6J4JSE3"/>
<reference evidence="1" key="1">
    <citation type="submission" date="2020-02" db="EMBL/GenBank/DDBJ databases">
        <authorList>
            <person name="Meier V. D."/>
        </authorList>
    </citation>
    <scope>NUCLEOTIDE SEQUENCE</scope>
    <source>
        <strain evidence="1">AVDCRST_MAG41</strain>
    </source>
</reference>
<gene>
    <name evidence="1" type="ORF">AVDCRST_MAG41-3988</name>
</gene>
<accession>A0A6J4JSE3</accession>
<protein>
    <submittedName>
        <fullName evidence="1">Uncharacterized protein</fullName>
    </submittedName>
</protein>
<organism evidence="1">
    <name type="scientific">uncultured Mycobacteriales bacterium</name>
    <dbReference type="NCBI Taxonomy" id="581187"/>
    <lineage>
        <taxon>Bacteria</taxon>
        <taxon>Bacillati</taxon>
        <taxon>Actinomycetota</taxon>
        <taxon>Actinomycetes</taxon>
        <taxon>Mycobacteriales</taxon>
        <taxon>environmental samples</taxon>
    </lineage>
</organism>
<name>A0A6J4JSE3_9ACTN</name>
<proteinExistence type="predicted"/>
<dbReference type="EMBL" id="CADCTP010000373">
    <property type="protein sequence ID" value="CAA9285998.1"/>
    <property type="molecule type" value="Genomic_DNA"/>
</dbReference>